<comment type="similarity">
    <text evidence="3 13">Belongs to the acid sphingomyelinase family.</text>
</comment>
<dbReference type="InterPro" id="IPR045473">
    <property type="entry name" value="ASM_C"/>
</dbReference>
<evidence type="ECO:0000256" key="14">
    <source>
        <dbReference type="SAM" id="SignalP"/>
    </source>
</evidence>
<evidence type="ECO:0000256" key="11">
    <source>
        <dbReference type="ARBA" id="ARBA00023295"/>
    </source>
</evidence>
<evidence type="ECO:0000313" key="16">
    <source>
        <dbReference type="EMBL" id="CAL8071311.1"/>
    </source>
</evidence>
<evidence type="ECO:0000256" key="5">
    <source>
        <dbReference type="ARBA" id="ARBA00022723"/>
    </source>
</evidence>
<comment type="caution">
    <text evidence="16">The sequence shown here is derived from an EMBL/GenBank/DDBJ whole genome shotgun (WGS) entry which is preliminary data.</text>
</comment>
<dbReference type="Pfam" id="PF00149">
    <property type="entry name" value="Metallophos"/>
    <property type="match status" value="1"/>
</dbReference>
<dbReference type="InterPro" id="IPR004843">
    <property type="entry name" value="Calcineurin-like_PHP"/>
</dbReference>
<keyword evidence="4" id="KW-0964">Secreted</keyword>
<evidence type="ECO:0000256" key="2">
    <source>
        <dbReference type="ARBA" id="ARBA00004613"/>
    </source>
</evidence>
<evidence type="ECO:0000256" key="4">
    <source>
        <dbReference type="ARBA" id="ARBA00022525"/>
    </source>
</evidence>
<name>A0ABP1PMH3_9HEXA</name>
<evidence type="ECO:0000256" key="3">
    <source>
        <dbReference type="ARBA" id="ARBA00008234"/>
    </source>
</evidence>
<dbReference type="Gene3D" id="1.10.225.10">
    <property type="entry name" value="Saposin-like"/>
    <property type="match status" value="1"/>
</dbReference>
<feature type="signal peptide" evidence="14">
    <location>
        <begin position="1"/>
        <end position="22"/>
    </location>
</feature>
<dbReference type="EC" id="3.1.4.12" evidence="13"/>
<dbReference type="PANTHER" id="PTHR10340">
    <property type="entry name" value="SPHINGOMYELIN PHOSPHODIESTERASE"/>
    <property type="match status" value="1"/>
</dbReference>
<keyword evidence="8" id="KW-0862">Zinc</keyword>
<dbReference type="Pfam" id="PF19272">
    <property type="entry name" value="ASMase_C"/>
    <property type="match status" value="1"/>
</dbReference>
<dbReference type="PANTHER" id="PTHR10340:SF29">
    <property type="entry name" value="SPHINGOMYELIN PHOSPHODIESTERASE"/>
    <property type="match status" value="1"/>
</dbReference>
<evidence type="ECO:0000256" key="1">
    <source>
        <dbReference type="ARBA" id="ARBA00001947"/>
    </source>
</evidence>
<evidence type="ECO:0000256" key="9">
    <source>
        <dbReference type="ARBA" id="ARBA00023157"/>
    </source>
</evidence>
<dbReference type="CDD" id="cd00842">
    <property type="entry name" value="MPP_ASMase"/>
    <property type="match status" value="1"/>
</dbReference>
<evidence type="ECO:0000256" key="8">
    <source>
        <dbReference type="ARBA" id="ARBA00022833"/>
    </source>
</evidence>
<dbReference type="InterPro" id="IPR029052">
    <property type="entry name" value="Metallo-depent_PP-like"/>
</dbReference>
<comment type="subcellular location">
    <subcellularLocation>
        <location evidence="2">Secreted</location>
    </subcellularLocation>
</comment>
<evidence type="ECO:0000256" key="6">
    <source>
        <dbReference type="ARBA" id="ARBA00022729"/>
    </source>
</evidence>
<sequence length="611" mass="69076">MKISLGFALAVVTLGIVGYAWGFTAEEDALIEEVMVHRDELRISIVNSLFGKNLTPKPKASLTCNLCHTLMLMLLNWVHEGLPDLEIATNVKDLCKTLNIVPASMCDDVVDQYAKELLYITRSRPWVNRYDICGILLGGTIDDDCRTVNASMIDWDVSIVGQKPPVVDLPLLPENITTTKVLHLTDIHPDLHYAVGSLADCGTFLCCRPTENDDPSNSSISAGPWGDYRDCDMPSSGVEAIFRDAATRHSDAEFVIMTGDLTHHQIWNYTVQDNLDHYNLVFRLLRQEFGDKTIYPVVGNHEPAPCNLFPTREVTAAAPQHNMSWVYAAIADEFSSSLTPEAEAQFRLTGFYTLVHKPGFRVIALNTNFCYTLNFWLIYNSVDPEGQLQWMSNTLDAAEKNNEVVWIIGHVPPGSDDCWYFWGLKYSAIIARYESIIKAQFYGHTHNDDLRILFDMAEEPPRPTGSLYISTSVTPYSYVNPGYKVFLADGARGENNSTWEIVDHETWIYNVTQANLEGSPTLFKEYSAKEAFGLRSLRPADLYDLVVRMTVDDNLFQKFYRFWQMSYDGAENCTTKACKLEYLCRIVQTDYTTENCERLEGFMNGTLVVPN</sequence>
<comment type="catalytic activity">
    <reaction evidence="12">
        <text>a sphingomyelin + H2O = phosphocholine + an N-acylsphing-4-enine + H(+)</text>
        <dbReference type="Rhea" id="RHEA:19253"/>
        <dbReference type="ChEBI" id="CHEBI:15377"/>
        <dbReference type="ChEBI" id="CHEBI:15378"/>
        <dbReference type="ChEBI" id="CHEBI:17636"/>
        <dbReference type="ChEBI" id="CHEBI:52639"/>
        <dbReference type="ChEBI" id="CHEBI:295975"/>
        <dbReference type="EC" id="3.1.4.12"/>
    </reaction>
    <physiologicalReaction direction="left-to-right" evidence="12">
        <dbReference type="Rhea" id="RHEA:19254"/>
    </physiologicalReaction>
</comment>
<comment type="cofactor">
    <cofactor evidence="1">
        <name>Zn(2+)</name>
        <dbReference type="ChEBI" id="CHEBI:29105"/>
    </cofactor>
</comment>
<dbReference type="InterPro" id="IPR008139">
    <property type="entry name" value="SaposinB_dom"/>
</dbReference>
<organism evidence="16 17">
    <name type="scientific">Orchesella dallaii</name>
    <dbReference type="NCBI Taxonomy" id="48710"/>
    <lineage>
        <taxon>Eukaryota</taxon>
        <taxon>Metazoa</taxon>
        <taxon>Ecdysozoa</taxon>
        <taxon>Arthropoda</taxon>
        <taxon>Hexapoda</taxon>
        <taxon>Collembola</taxon>
        <taxon>Entomobryomorpha</taxon>
        <taxon>Entomobryoidea</taxon>
        <taxon>Orchesellidae</taxon>
        <taxon>Orchesellinae</taxon>
        <taxon>Orchesella</taxon>
    </lineage>
</organism>
<evidence type="ECO:0000259" key="15">
    <source>
        <dbReference type="PROSITE" id="PS50015"/>
    </source>
</evidence>
<dbReference type="InterPro" id="IPR011001">
    <property type="entry name" value="Saposin-like"/>
</dbReference>
<keyword evidence="5" id="KW-0479">Metal-binding</keyword>
<keyword evidence="17" id="KW-1185">Reference proteome</keyword>
<evidence type="ECO:0000256" key="7">
    <source>
        <dbReference type="ARBA" id="ARBA00022801"/>
    </source>
</evidence>
<dbReference type="InterPro" id="IPR011160">
    <property type="entry name" value="Sphingomy_PDE"/>
</dbReference>
<feature type="domain" description="Saposin B-type" evidence="15">
    <location>
        <begin position="60"/>
        <end position="149"/>
    </location>
</feature>
<keyword evidence="7 13" id="KW-0378">Hydrolase</keyword>
<dbReference type="InterPro" id="IPR041805">
    <property type="entry name" value="ASMase/PPN1_MPP"/>
</dbReference>
<dbReference type="PROSITE" id="PS50015">
    <property type="entry name" value="SAP_B"/>
    <property type="match status" value="1"/>
</dbReference>
<keyword evidence="10" id="KW-0325">Glycoprotein</keyword>
<gene>
    <name evidence="16" type="ORF">ODALV1_LOCUS1661</name>
</gene>
<dbReference type="SUPFAM" id="SSF56300">
    <property type="entry name" value="Metallo-dependent phosphatases"/>
    <property type="match status" value="1"/>
</dbReference>
<keyword evidence="11 13" id="KW-0326">Glycosidase</keyword>
<feature type="chain" id="PRO_5046414728" description="Sphingomyelin phosphodiesterase" evidence="14">
    <location>
        <begin position="23"/>
        <end position="611"/>
    </location>
</feature>
<dbReference type="EMBL" id="CAXLJM020000005">
    <property type="protein sequence ID" value="CAL8071311.1"/>
    <property type="molecule type" value="Genomic_DNA"/>
</dbReference>
<protein>
    <recommendedName>
        <fullName evidence="13">Sphingomyelin phosphodiesterase</fullName>
        <ecNumber evidence="13">3.1.4.12</ecNumber>
    </recommendedName>
</protein>
<reference evidence="16 17" key="1">
    <citation type="submission" date="2024-08" db="EMBL/GenBank/DDBJ databases">
        <authorList>
            <person name="Cucini C."/>
            <person name="Frati F."/>
        </authorList>
    </citation>
    <scope>NUCLEOTIDE SEQUENCE [LARGE SCALE GENOMIC DNA]</scope>
</reference>
<dbReference type="Gene3D" id="3.60.21.10">
    <property type="match status" value="1"/>
</dbReference>
<dbReference type="PIRSF" id="PIRSF000948">
    <property type="entry name" value="Sphingomy_PDE"/>
    <property type="match status" value="1"/>
</dbReference>
<dbReference type="Proteomes" id="UP001642540">
    <property type="component" value="Unassembled WGS sequence"/>
</dbReference>
<comment type="function">
    <text evidence="13">Converts sphingomyelin to ceramide.</text>
</comment>
<accession>A0ABP1PMH3</accession>
<evidence type="ECO:0000256" key="10">
    <source>
        <dbReference type="ARBA" id="ARBA00023180"/>
    </source>
</evidence>
<evidence type="ECO:0000313" key="17">
    <source>
        <dbReference type="Proteomes" id="UP001642540"/>
    </source>
</evidence>
<dbReference type="SUPFAM" id="SSF47862">
    <property type="entry name" value="Saposin"/>
    <property type="match status" value="1"/>
</dbReference>
<evidence type="ECO:0000256" key="12">
    <source>
        <dbReference type="ARBA" id="ARBA00047268"/>
    </source>
</evidence>
<keyword evidence="9" id="KW-1015">Disulfide bond</keyword>
<evidence type="ECO:0000256" key="13">
    <source>
        <dbReference type="PIRNR" id="PIRNR000948"/>
    </source>
</evidence>
<keyword evidence="6 14" id="KW-0732">Signal</keyword>
<proteinExistence type="inferred from homology"/>